<dbReference type="EMBL" id="PNBA02000017">
    <property type="protein sequence ID" value="KAG6394825.1"/>
    <property type="molecule type" value="Genomic_DNA"/>
</dbReference>
<feature type="region of interest" description="Disordered" evidence="2">
    <location>
        <begin position="401"/>
        <end position="420"/>
    </location>
</feature>
<gene>
    <name evidence="3" type="ORF">SASPL_145415</name>
</gene>
<dbReference type="InterPro" id="IPR005061">
    <property type="entry name" value="Ist1"/>
</dbReference>
<dbReference type="PANTHER" id="PTHR12161:SF5">
    <property type="entry name" value="IST1 HOMOLOG"/>
    <property type="match status" value="1"/>
</dbReference>
<dbReference type="Pfam" id="PF03398">
    <property type="entry name" value="Ist1"/>
    <property type="match status" value="1"/>
</dbReference>
<dbReference type="AlphaFoldDB" id="A0A8X8WHH3"/>
<feature type="compositionally biased region" description="Polar residues" evidence="2">
    <location>
        <begin position="401"/>
        <end position="418"/>
    </location>
</feature>
<keyword evidence="4" id="KW-1185">Reference proteome</keyword>
<dbReference type="InterPro" id="IPR042277">
    <property type="entry name" value="IST1-like"/>
</dbReference>
<dbReference type="GO" id="GO:0015031">
    <property type="term" value="P:protein transport"/>
    <property type="evidence" value="ECO:0007669"/>
    <property type="project" value="InterPro"/>
</dbReference>
<sequence length="515" mass="57561">MLDFFFTKSFNSSKCRTLLKLTIPRIKLLRNRREIQVKQMRGEIAKLLETDQEASARIRVENILREEKMMAAHELVELFCELITARLPIIDAQKECPLDLKEAISSVCFAAPRCADLPELHQVQTLFSGKYGKEFVSSAAELLPECGVNRQLVDLLSVRAPSPDVKLKMLKEIAKEHELDWDPSASENDLLKTRDDLLDGPIQFVSDPRPRAPFTDAHNDEDFDEDFEMIDFPEVPMQQPSQSDKDMNEEANITLDKVNRSQLELGAGLGLTPKTEEDVKVSTRQAQDKQFVPFIHPPPSQLPEPFPVEENGSSPSATKTIDDKADFQDVLAAAEAAAETAEGAAAAARSACSLAELRITELMKKENEDFSYSESENPFHLDKTKTVLKEEVELDAINPFAHSNTPFASPGRNSASGHSSDDVKGVFDSYSESDNAFSYSSLNRNTPLSPMDDDNLDFSYPNLFTSQGSNSNLCFFKLGDVEHAFRERCQVWSKLIDEREEAAGGDCRATLILVR</sequence>
<evidence type="ECO:0008006" key="5">
    <source>
        <dbReference type="Google" id="ProtNLM"/>
    </source>
</evidence>
<protein>
    <recommendedName>
        <fullName evidence="5">IST1-like protein</fullName>
    </recommendedName>
</protein>
<evidence type="ECO:0000256" key="2">
    <source>
        <dbReference type="SAM" id="MobiDB-lite"/>
    </source>
</evidence>
<evidence type="ECO:0000256" key="1">
    <source>
        <dbReference type="ARBA" id="ARBA00005536"/>
    </source>
</evidence>
<evidence type="ECO:0000313" key="4">
    <source>
        <dbReference type="Proteomes" id="UP000298416"/>
    </source>
</evidence>
<dbReference type="PANTHER" id="PTHR12161">
    <property type="entry name" value="IST1 FAMILY MEMBER"/>
    <property type="match status" value="1"/>
</dbReference>
<organism evidence="3">
    <name type="scientific">Salvia splendens</name>
    <name type="common">Scarlet sage</name>
    <dbReference type="NCBI Taxonomy" id="180675"/>
    <lineage>
        <taxon>Eukaryota</taxon>
        <taxon>Viridiplantae</taxon>
        <taxon>Streptophyta</taxon>
        <taxon>Embryophyta</taxon>
        <taxon>Tracheophyta</taxon>
        <taxon>Spermatophyta</taxon>
        <taxon>Magnoliopsida</taxon>
        <taxon>eudicotyledons</taxon>
        <taxon>Gunneridae</taxon>
        <taxon>Pentapetalae</taxon>
        <taxon>asterids</taxon>
        <taxon>lamiids</taxon>
        <taxon>Lamiales</taxon>
        <taxon>Lamiaceae</taxon>
        <taxon>Nepetoideae</taxon>
        <taxon>Mentheae</taxon>
        <taxon>Salviinae</taxon>
        <taxon>Salvia</taxon>
        <taxon>Salvia subgen. Calosphace</taxon>
        <taxon>core Calosphace</taxon>
    </lineage>
</organism>
<evidence type="ECO:0000313" key="3">
    <source>
        <dbReference type="EMBL" id="KAG6394825.1"/>
    </source>
</evidence>
<proteinExistence type="inferred from homology"/>
<name>A0A8X8WHH3_SALSN</name>
<dbReference type="Gene3D" id="1.20.1260.60">
    <property type="entry name" value="Vacuolar protein sorting-associated protein Ist1"/>
    <property type="match status" value="1"/>
</dbReference>
<comment type="caution">
    <text evidence="3">The sequence shown here is derived from an EMBL/GenBank/DDBJ whole genome shotgun (WGS) entry which is preliminary data.</text>
</comment>
<dbReference type="Proteomes" id="UP000298416">
    <property type="component" value="Unassembled WGS sequence"/>
</dbReference>
<reference evidence="3" key="2">
    <citation type="submission" date="2020-08" db="EMBL/GenBank/DDBJ databases">
        <title>Plant Genome Project.</title>
        <authorList>
            <person name="Zhang R.-G."/>
        </authorList>
    </citation>
    <scope>NUCLEOTIDE SEQUENCE</scope>
    <source>
        <strain evidence="3">Huo1</strain>
        <tissue evidence="3">Leaf</tissue>
    </source>
</reference>
<dbReference type="FunFam" id="1.20.1260.60:FF:000003">
    <property type="entry name" value="IST1-like protein isoform A"/>
    <property type="match status" value="1"/>
</dbReference>
<comment type="similarity">
    <text evidence="1">Belongs to the IST1 family.</text>
</comment>
<accession>A0A8X8WHH3</accession>
<reference evidence="3" key="1">
    <citation type="submission" date="2018-01" db="EMBL/GenBank/DDBJ databases">
        <authorList>
            <person name="Mao J.F."/>
        </authorList>
    </citation>
    <scope>NUCLEOTIDE SEQUENCE</scope>
    <source>
        <strain evidence="3">Huo1</strain>
        <tissue evidence="3">Leaf</tissue>
    </source>
</reference>